<dbReference type="STRING" id="1385511.GCA_000425225_02120"/>
<dbReference type="Proteomes" id="UP000030403">
    <property type="component" value="Unassembled WGS sequence"/>
</dbReference>
<proteinExistence type="inferred from homology"/>
<dbReference type="GO" id="GO:0008236">
    <property type="term" value="F:serine-type peptidase activity"/>
    <property type="evidence" value="ECO:0007669"/>
    <property type="project" value="UniProtKB-KW"/>
</dbReference>
<dbReference type="Pfam" id="PF03575">
    <property type="entry name" value="Peptidase_S51"/>
    <property type="match status" value="1"/>
</dbReference>
<evidence type="ECO:0000313" key="6">
    <source>
        <dbReference type="Proteomes" id="UP000030403"/>
    </source>
</evidence>
<dbReference type="InterPro" id="IPR029062">
    <property type="entry name" value="Class_I_gatase-like"/>
</dbReference>
<dbReference type="EMBL" id="AVPF01000023">
    <property type="protein sequence ID" value="KGX87666.1"/>
    <property type="molecule type" value="Genomic_DNA"/>
</dbReference>
<reference evidence="5 6" key="1">
    <citation type="submission" date="2013-08" db="EMBL/GenBank/DDBJ databases">
        <authorList>
            <person name="Huang J."/>
            <person name="Wang G."/>
        </authorList>
    </citation>
    <scope>NUCLEOTIDE SEQUENCE [LARGE SCALE GENOMIC DNA]</scope>
    <source>
        <strain evidence="5 6">BH030004</strain>
    </source>
</reference>
<dbReference type="RefSeq" id="WP_027446123.1">
    <property type="nucleotide sequence ID" value="NZ_AULJ01000020.1"/>
</dbReference>
<protein>
    <recommendedName>
        <fullName evidence="7">Peptidase</fullName>
    </recommendedName>
</protein>
<name>A0A0A5G3H2_9BACI</name>
<organism evidence="5 6">
    <name type="scientific">Pontibacillus marinus BH030004 = DSM 16465</name>
    <dbReference type="NCBI Taxonomy" id="1385511"/>
    <lineage>
        <taxon>Bacteria</taxon>
        <taxon>Bacillati</taxon>
        <taxon>Bacillota</taxon>
        <taxon>Bacilli</taxon>
        <taxon>Bacillales</taxon>
        <taxon>Bacillaceae</taxon>
        <taxon>Pontibacillus</taxon>
    </lineage>
</organism>
<gene>
    <name evidence="5" type="ORF">N783_09620</name>
</gene>
<dbReference type="eggNOG" id="ENOG50333GM">
    <property type="taxonomic scope" value="Bacteria"/>
</dbReference>
<dbReference type="Gene3D" id="3.40.50.880">
    <property type="match status" value="1"/>
</dbReference>
<evidence type="ECO:0000256" key="3">
    <source>
        <dbReference type="ARBA" id="ARBA00022801"/>
    </source>
</evidence>
<dbReference type="GO" id="GO:0006508">
    <property type="term" value="P:proteolysis"/>
    <property type="evidence" value="ECO:0007669"/>
    <property type="project" value="UniProtKB-KW"/>
</dbReference>
<keyword evidence="2" id="KW-0645">Protease</keyword>
<keyword evidence="4" id="KW-0720">Serine protease</keyword>
<dbReference type="OrthoDB" id="9778515at2"/>
<keyword evidence="6" id="KW-1185">Reference proteome</keyword>
<comment type="similarity">
    <text evidence="1">Belongs to the peptidase S51 family.</text>
</comment>
<evidence type="ECO:0000256" key="1">
    <source>
        <dbReference type="ARBA" id="ARBA00006534"/>
    </source>
</evidence>
<evidence type="ECO:0000256" key="2">
    <source>
        <dbReference type="ARBA" id="ARBA00022670"/>
    </source>
</evidence>
<comment type="caution">
    <text evidence="5">The sequence shown here is derived from an EMBL/GenBank/DDBJ whole genome shotgun (WGS) entry which is preliminary data.</text>
</comment>
<sequence>MGELILCGGGNAEQSDSINQYFAETINKKKPLLYIPIAGDPSFRPYQSSFEYIKSMFAPYGIIDIAMWTNLQSKTLEDLQSFSAVYISGGSAKRLINTFTPAGFDHILKQYINDGGTVYGQSAGAMIFGQKIVHLEGDEDEEVNGMDMVHPYSFYCHYNENDDAAIQNYVLKSKHSAVALSEGGALNVSDKGTSVVGDGPVYLFDGNTKFNEF</sequence>
<evidence type="ECO:0008006" key="7">
    <source>
        <dbReference type="Google" id="ProtNLM"/>
    </source>
</evidence>
<keyword evidence="3" id="KW-0378">Hydrolase</keyword>
<dbReference type="AlphaFoldDB" id="A0A0A5G3H2"/>
<dbReference type="InterPro" id="IPR005320">
    <property type="entry name" value="Peptidase_S51"/>
</dbReference>
<accession>A0A0A5G3H2</accession>
<dbReference type="SUPFAM" id="SSF52317">
    <property type="entry name" value="Class I glutamine amidotransferase-like"/>
    <property type="match status" value="1"/>
</dbReference>
<evidence type="ECO:0000256" key="4">
    <source>
        <dbReference type="ARBA" id="ARBA00022825"/>
    </source>
</evidence>
<evidence type="ECO:0000313" key="5">
    <source>
        <dbReference type="EMBL" id="KGX87666.1"/>
    </source>
</evidence>